<evidence type="ECO:0000313" key="2">
    <source>
        <dbReference type="EMBL" id="MEQ2161069.1"/>
    </source>
</evidence>
<feature type="compositionally biased region" description="Acidic residues" evidence="1">
    <location>
        <begin position="164"/>
        <end position="179"/>
    </location>
</feature>
<evidence type="ECO:0000313" key="3">
    <source>
        <dbReference type="Proteomes" id="UP001476798"/>
    </source>
</evidence>
<gene>
    <name evidence="2" type="ORF">GOODEAATRI_005993</name>
</gene>
<keyword evidence="3" id="KW-1185">Reference proteome</keyword>
<dbReference type="EMBL" id="JAHRIO010010277">
    <property type="protein sequence ID" value="MEQ2161069.1"/>
    <property type="molecule type" value="Genomic_DNA"/>
</dbReference>
<proteinExistence type="predicted"/>
<comment type="caution">
    <text evidence="2">The sequence shown here is derived from an EMBL/GenBank/DDBJ whole genome shotgun (WGS) entry which is preliminary data.</text>
</comment>
<dbReference type="Proteomes" id="UP001476798">
    <property type="component" value="Unassembled WGS sequence"/>
</dbReference>
<protein>
    <recommendedName>
        <fullName evidence="4">Ribosomal protein S15</fullName>
    </recommendedName>
</protein>
<evidence type="ECO:0000256" key="1">
    <source>
        <dbReference type="SAM" id="MobiDB-lite"/>
    </source>
</evidence>
<accession>A0ABV0MQV2</accession>
<name>A0ABV0MQV2_9TELE</name>
<reference evidence="2 3" key="1">
    <citation type="submission" date="2021-06" db="EMBL/GenBank/DDBJ databases">
        <authorList>
            <person name="Palmer J.M."/>
        </authorList>
    </citation>
    <scope>NUCLEOTIDE SEQUENCE [LARGE SCALE GENOMIC DNA]</scope>
    <source>
        <strain evidence="2 3">GA_2019</strain>
        <tissue evidence="2">Muscle</tissue>
    </source>
</reference>
<sequence>LRSKKRRPTFRRLLKTSDMKLENKVKNRQLKQQNVAKKQRKEQKRMRQAMKGAALQMPRPLETYRKRPAVTEVCLFSPSGPVHSSKKRSADVVRSYEKIPRKMAKMEEKELIQLLPIKDKSGVIPRCIERGSFHVTYPLINFCDRLLTFLLCLSQAVKRHPNEVEEEEEEELTETPEQEDNGKKQSLLVRKKSVRTEFVRLMCLS</sequence>
<evidence type="ECO:0008006" key="4">
    <source>
        <dbReference type="Google" id="ProtNLM"/>
    </source>
</evidence>
<feature type="region of interest" description="Disordered" evidence="1">
    <location>
        <begin position="162"/>
        <end position="186"/>
    </location>
</feature>
<feature type="non-terminal residue" evidence="2">
    <location>
        <position position="1"/>
    </location>
</feature>
<organism evidence="2 3">
    <name type="scientific">Goodea atripinnis</name>
    <dbReference type="NCBI Taxonomy" id="208336"/>
    <lineage>
        <taxon>Eukaryota</taxon>
        <taxon>Metazoa</taxon>
        <taxon>Chordata</taxon>
        <taxon>Craniata</taxon>
        <taxon>Vertebrata</taxon>
        <taxon>Euteleostomi</taxon>
        <taxon>Actinopterygii</taxon>
        <taxon>Neopterygii</taxon>
        <taxon>Teleostei</taxon>
        <taxon>Neoteleostei</taxon>
        <taxon>Acanthomorphata</taxon>
        <taxon>Ovalentaria</taxon>
        <taxon>Atherinomorphae</taxon>
        <taxon>Cyprinodontiformes</taxon>
        <taxon>Goodeidae</taxon>
        <taxon>Goodea</taxon>
    </lineage>
</organism>